<accession>A4U464</accession>
<gene>
    <name evidence="3" type="ORF">MGR_2617</name>
</gene>
<reference evidence="3" key="1">
    <citation type="journal article" date="2007" name="J. Bacteriol.">
        <title>Comparative genome analysis of four magnetotactic bacteria reveals a complex set of group-specific genes implicated in magnetosome biomineralization and function.</title>
        <authorList>
            <person name="Richter M."/>
            <person name="Kube M."/>
            <person name="Bazylinski D.A."/>
            <person name="Lombardot T."/>
            <person name="Gloeckner F.O."/>
            <person name="Reinhardt R."/>
            <person name="Schueler D."/>
        </authorList>
    </citation>
    <scope>NUCLEOTIDE SEQUENCE</scope>
    <source>
        <strain evidence="3">MSR-1</strain>
    </source>
</reference>
<dbReference type="InterPro" id="IPR018490">
    <property type="entry name" value="cNMP-bd_dom_sf"/>
</dbReference>
<evidence type="ECO:0000313" key="3">
    <source>
        <dbReference type="EMBL" id="CAM77671.1"/>
    </source>
</evidence>
<proteinExistence type="predicted"/>
<dbReference type="InterPro" id="IPR000595">
    <property type="entry name" value="cNMP-bd_dom"/>
</dbReference>
<dbReference type="SUPFAM" id="SSF51206">
    <property type="entry name" value="cAMP-binding domain-like"/>
    <property type="match status" value="1"/>
</dbReference>
<sequence>MVKPENLGRIIDEHPFFQGIDAPLRELLIGCAANERYDAGQFLFRQGQSAEKFFLIRAGTVAVEIDQPGRPPIIIETIAEGDIAGWAWMVAPYQSTFDARAMNLVRALSFDAQCLRRKMEADPALGFEVMRRFVPVMAHRLAAARLQMLDLYGPTKKPKAAKPAKPEKAEAKSKGKNRAADARLEKATGKKKKDG</sequence>
<protein>
    <submittedName>
        <fullName evidence="3">Cyclic nucleotide-binding</fullName>
    </submittedName>
</protein>
<evidence type="ECO:0000256" key="1">
    <source>
        <dbReference type="SAM" id="MobiDB-lite"/>
    </source>
</evidence>
<dbReference type="CDD" id="cd00038">
    <property type="entry name" value="CAP_ED"/>
    <property type="match status" value="1"/>
</dbReference>
<dbReference type="Pfam" id="PF00027">
    <property type="entry name" value="cNMP_binding"/>
    <property type="match status" value="1"/>
</dbReference>
<feature type="compositionally biased region" description="Basic and acidic residues" evidence="1">
    <location>
        <begin position="164"/>
        <end position="195"/>
    </location>
</feature>
<dbReference type="RefSeq" id="WP_106001691.1">
    <property type="nucleotide sequence ID" value="NZ_CP027527.1"/>
</dbReference>
<dbReference type="Gene3D" id="2.60.120.10">
    <property type="entry name" value="Jelly Rolls"/>
    <property type="match status" value="1"/>
</dbReference>
<dbReference type="PROSITE" id="PS50042">
    <property type="entry name" value="CNMP_BINDING_3"/>
    <property type="match status" value="1"/>
</dbReference>
<dbReference type="SMART" id="SM00100">
    <property type="entry name" value="cNMP"/>
    <property type="match status" value="1"/>
</dbReference>
<evidence type="ECO:0000259" key="2">
    <source>
        <dbReference type="PROSITE" id="PS50042"/>
    </source>
</evidence>
<organism evidence="3">
    <name type="scientific">Magnetospirillum gryphiswaldense</name>
    <dbReference type="NCBI Taxonomy" id="55518"/>
    <lineage>
        <taxon>Bacteria</taxon>
        <taxon>Pseudomonadati</taxon>
        <taxon>Pseudomonadota</taxon>
        <taxon>Alphaproteobacteria</taxon>
        <taxon>Rhodospirillales</taxon>
        <taxon>Rhodospirillaceae</taxon>
        <taxon>Magnetospirillum</taxon>
    </lineage>
</organism>
<name>A4U464_9PROT</name>
<dbReference type="AlphaFoldDB" id="A4U464"/>
<dbReference type="EMBL" id="CU459003">
    <property type="protein sequence ID" value="CAM77671.1"/>
    <property type="molecule type" value="Genomic_DNA"/>
</dbReference>
<feature type="domain" description="Cyclic nucleotide-binding" evidence="2">
    <location>
        <begin position="16"/>
        <end position="117"/>
    </location>
</feature>
<dbReference type="InterPro" id="IPR014710">
    <property type="entry name" value="RmlC-like_jellyroll"/>
</dbReference>
<feature type="region of interest" description="Disordered" evidence="1">
    <location>
        <begin position="154"/>
        <end position="195"/>
    </location>
</feature>